<dbReference type="GO" id="GO:0070006">
    <property type="term" value="F:metalloaminopeptidase activity"/>
    <property type="evidence" value="ECO:0007669"/>
    <property type="project" value="InterPro"/>
</dbReference>
<dbReference type="SUPFAM" id="SSF53092">
    <property type="entry name" value="Creatinase/prolidase N-terminal domain"/>
    <property type="match status" value="1"/>
</dbReference>
<protein>
    <recommendedName>
        <fullName evidence="4">Xaa-Pro aminopeptidase</fullName>
        <ecNumber evidence="4">3.4.11.9</ecNumber>
    </recommendedName>
</protein>
<dbReference type="RefSeq" id="WP_106395413.1">
    <property type="nucleotide sequence ID" value="NZ_PVNK01000271.1"/>
</dbReference>
<dbReference type="InterPro" id="IPR052433">
    <property type="entry name" value="X-Pro_dipept-like"/>
</dbReference>
<comment type="catalytic activity">
    <reaction evidence="1">
        <text>Release of any N-terminal amino acid, including proline, that is linked to proline, even from a dipeptide or tripeptide.</text>
        <dbReference type="EC" id="3.4.11.9"/>
    </reaction>
</comment>
<evidence type="ECO:0000256" key="2">
    <source>
        <dbReference type="ARBA" id="ARBA00001936"/>
    </source>
</evidence>
<feature type="domain" description="Aminopeptidase P N-terminal" evidence="11">
    <location>
        <begin position="8"/>
        <end position="134"/>
    </location>
</feature>
<evidence type="ECO:0000256" key="7">
    <source>
        <dbReference type="ARBA" id="ARBA00022801"/>
    </source>
</evidence>
<dbReference type="InterPro" id="IPR001131">
    <property type="entry name" value="Peptidase_M24B_aminopep-P_CS"/>
</dbReference>
<dbReference type="OrthoDB" id="9806388at2"/>
<reference evidence="12 13" key="1">
    <citation type="submission" date="2018-03" db="EMBL/GenBank/DDBJ databases">
        <title>Draft Genome Sequences of the Obligatory Marine Myxobacteria Enhygromyxa salina SWB005.</title>
        <authorList>
            <person name="Poehlein A."/>
            <person name="Moghaddam J.A."/>
            <person name="Harms H."/>
            <person name="Alanjari M."/>
            <person name="Koenig G.M."/>
            <person name="Daniel R."/>
            <person name="Schaeberle T.F."/>
        </authorList>
    </citation>
    <scope>NUCLEOTIDE SEQUENCE [LARGE SCALE GENOMIC DNA]</scope>
    <source>
        <strain evidence="12 13">SWB005</strain>
    </source>
</reference>
<evidence type="ECO:0000256" key="4">
    <source>
        <dbReference type="ARBA" id="ARBA00012574"/>
    </source>
</evidence>
<evidence type="ECO:0000313" key="12">
    <source>
        <dbReference type="EMBL" id="PRP90711.1"/>
    </source>
</evidence>
<evidence type="ECO:0000256" key="5">
    <source>
        <dbReference type="ARBA" id="ARBA00022670"/>
    </source>
</evidence>
<dbReference type="PANTHER" id="PTHR43226">
    <property type="entry name" value="XAA-PRO AMINOPEPTIDASE 3"/>
    <property type="match status" value="1"/>
</dbReference>
<organism evidence="12 13">
    <name type="scientific">Enhygromyxa salina</name>
    <dbReference type="NCBI Taxonomy" id="215803"/>
    <lineage>
        <taxon>Bacteria</taxon>
        <taxon>Pseudomonadati</taxon>
        <taxon>Myxococcota</taxon>
        <taxon>Polyangia</taxon>
        <taxon>Nannocystales</taxon>
        <taxon>Nannocystaceae</taxon>
        <taxon>Enhygromyxa</taxon>
    </lineage>
</organism>
<dbReference type="SUPFAM" id="SSF55920">
    <property type="entry name" value="Creatinase/aminopeptidase"/>
    <property type="match status" value="1"/>
</dbReference>
<dbReference type="SMART" id="SM01011">
    <property type="entry name" value="AMP_N"/>
    <property type="match status" value="1"/>
</dbReference>
<keyword evidence="6 10" id="KW-0479">Metal-binding</keyword>
<accession>A0A2S9XDE9</accession>
<name>A0A2S9XDE9_9BACT</name>
<evidence type="ECO:0000256" key="6">
    <source>
        <dbReference type="ARBA" id="ARBA00022723"/>
    </source>
</evidence>
<dbReference type="Proteomes" id="UP000237968">
    <property type="component" value="Unassembled WGS sequence"/>
</dbReference>
<sequence length="469" mass="49545">MSHGLPTQPAASFVRRRRALGARLNGPALLFSGVARPRNYPANVYPFRPGSHFLYLTGAWLENAAVLVDGERDVLFVPAEDPEDVVWHGPSPGWDELQAATGVAEVRDIAELGQAFGGAGERIATIPAVDARTRFSQGRLLDRSWAEPGAAVELGERDAALADALVALRSVHDDAAIEMLRGAAEATVAAHRAGMAATRPGLREAHVRAAMEASLAARDMGTSYGSIVTVHGEILHSRGYGNPIAAGDLLLADVGASNGGWAGDVTRTWPVSGKFSPTQRALYDLVLAAQVAAIDRVKPGARYRDIHLAAGRVIARGLVDEGILKGDPDNLVERGAHALFFVHGLGHLLGLDVHDMEDLGDRAGYGPGRTRSTQFGLAFLRLDRDLEPGMAVTIEPGFYQIPALLEPGSKLSAPFDSDGTLNRDALAKFADVRGIRIEDDVLVTPGGNEVLTAALAKQAADVEALVGGC</sequence>
<dbReference type="Gene3D" id="3.40.350.10">
    <property type="entry name" value="Creatinase/prolidase N-terminal domain"/>
    <property type="match status" value="1"/>
</dbReference>
<dbReference type="CDD" id="cd01087">
    <property type="entry name" value="Prolidase"/>
    <property type="match status" value="1"/>
</dbReference>
<dbReference type="EC" id="3.4.11.9" evidence="4"/>
<dbReference type="EMBL" id="PVNK01000271">
    <property type="protein sequence ID" value="PRP90711.1"/>
    <property type="molecule type" value="Genomic_DNA"/>
</dbReference>
<gene>
    <name evidence="12" type="primary">pepP_2</name>
    <name evidence="12" type="ORF">ENSA5_62330</name>
</gene>
<keyword evidence="13" id="KW-1185">Reference proteome</keyword>
<evidence type="ECO:0000259" key="11">
    <source>
        <dbReference type="SMART" id="SM01011"/>
    </source>
</evidence>
<evidence type="ECO:0000256" key="9">
    <source>
        <dbReference type="ARBA" id="ARBA00023211"/>
    </source>
</evidence>
<comment type="cofactor">
    <cofactor evidence="2">
        <name>Mn(2+)</name>
        <dbReference type="ChEBI" id="CHEBI:29035"/>
    </cofactor>
</comment>
<proteinExistence type="inferred from homology"/>
<dbReference type="Gene3D" id="3.90.230.10">
    <property type="entry name" value="Creatinase/methionine aminopeptidase superfamily"/>
    <property type="match status" value="1"/>
</dbReference>
<keyword evidence="7 12" id="KW-0378">Hydrolase</keyword>
<dbReference type="Pfam" id="PF05195">
    <property type="entry name" value="AMP_N"/>
    <property type="match status" value="1"/>
</dbReference>
<dbReference type="GO" id="GO:0006508">
    <property type="term" value="P:proteolysis"/>
    <property type="evidence" value="ECO:0007669"/>
    <property type="project" value="UniProtKB-KW"/>
</dbReference>
<comment type="caution">
    <text evidence="12">The sequence shown here is derived from an EMBL/GenBank/DDBJ whole genome shotgun (WGS) entry which is preliminary data.</text>
</comment>
<dbReference type="PROSITE" id="PS00491">
    <property type="entry name" value="PROLINE_PEPTIDASE"/>
    <property type="match status" value="1"/>
</dbReference>
<dbReference type="InterPro" id="IPR036005">
    <property type="entry name" value="Creatinase/aminopeptidase-like"/>
</dbReference>
<dbReference type="GO" id="GO:0030145">
    <property type="term" value="F:manganese ion binding"/>
    <property type="evidence" value="ECO:0007669"/>
    <property type="project" value="InterPro"/>
</dbReference>
<dbReference type="InterPro" id="IPR000994">
    <property type="entry name" value="Pept_M24"/>
</dbReference>
<dbReference type="AlphaFoldDB" id="A0A2S9XDE9"/>
<dbReference type="GO" id="GO:0005829">
    <property type="term" value="C:cytosol"/>
    <property type="evidence" value="ECO:0007669"/>
    <property type="project" value="TreeGrafter"/>
</dbReference>
<dbReference type="InterPro" id="IPR029149">
    <property type="entry name" value="Creatin/AminoP/Spt16_N"/>
</dbReference>
<keyword evidence="5" id="KW-0645">Protease</keyword>
<keyword evidence="12" id="KW-0031">Aminopeptidase</keyword>
<evidence type="ECO:0000313" key="13">
    <source>
        <dbReference type="Proteomes" id="UP000237968"/>
    </source>
</evidence>
<dbReference type="Pfam" id="PF00557">
    <property type="entry name" value="Peptidase_M24"/>
    <property type="match status" value="1"/>
</dbReference>
<evidence type="ECO:0000256" key="8">
    <source>
        <dbReference type="ARBA" id="ARBA00023049"/>
    </source>
</evidence>
<keyword evidence="9" id="KW-0464">Manganese</keyword>
<evidence type="ECO:0000256" key="10">
    <source>
        <dbReference type="RuleBase" id="RU000590"/>
    </source>
</evidence>
<comment type="similarity">
    <text evidence="3 10">Belongs to the peptidase M24B family.</text>
</comment>
<evidence type="ECO:0000256" key="3">
    <source>
        <dbReference type="ARBA" id="ARBA00008766"/>
    </source>
</evidence>
<keyword evidence="8" id="KW-0482">Metalloprotease</keyword>
<dbReference type="PANTHER" id="PTHR43226:SF4">
    <property type="entry name" value="XAA-PRO AMINOPEPTIDASE 3"/>
    <property type="match status" value="1"/>
</dbReference>
<evidence type="ECO:0000256" key="1">
    <source>
        <dbReference type="ARBA" id="ARBA00001424"/>
    </source>
</evidence>
<dbReference type="InterPro" id="IPR007865">
    <property type="entry name" value="Aminopep_P_N"/>
</dbReference>